<comment type="caution">
    <text evidence="6">The sequence shown here is derived from an EMBL/GenBank/DDBJ whole genome shotgun (WGS) entry which is preliminary data.</text>
</comment>
<dbReference type="PROSITE" id="PS50931">
    <property type="entry name" value="HTH_LYSR"/>
    <property type="match status" value="1"/>
</dbReference>
<dbReference type="EMBL" id="JBJDQH010000001">
    <property type="protein sequence ID" value="MFK4263354.1"/>
    <property type="molecule type" value="Genomic_DNA"/>
</dbReference>
<evidence type="ECO:0000256" key="3">
    <source>
        <dbReference type="ARBA" id="ARBA00023125"/>
    </source>
</evidence>
<dbReference type="Proteomes" id="UP001620295">
    <property type="component" value="Unassembled WGS sequence"/>
</dbReference>
<evidence type="ECO:0000313" key="6">
    <source>
        <dbReference type="EMBL" id="MFK4263354.1"/>
    </source>
</evidence>
<gene>
    <name evidence="6" type="ORF">ACI2L5_00220</name>
</gene>
<evidence type="ECO:0000256" key="2">
    <source>
        <dbReference type="ARBA" id="ARBA00023015"/>
    </source>
</evidence>
<dbReference type="Pfam" id="PF00126">
    <property type="entry name" value="HTH_1"/>
    <property type="match status" value="1"/>
</dbReference>
<comment type="similarity">
    <text evidence="1">Belongs to the LysR transcriptional regulatory family.</text>
</comment>
<dbReference type="InterPro" id="IPR036390">
    <property type="entry name" value="WH_DNA-bd_sf"/>
</dbReference>
<evidence type="ECO:0000256" key="1">
    <source>
        <dbReference type="ARBA" id="ARBA00009437"/>
    </source>
</evidence>
<keyword evidence="3" id="KW-0238">DNA-binding</keyword>
<dbReference type="InterPro" id="IPR036388">
    <property type="entry name" value="WH-like_DNA-bd_sf"/>
</dbReference>
<evidence type="ECO:0000259" key="5">
    <source>
        <dbReference type="PROSITE" id="PS50931"/>
    </source>
</evidence>
<reference evidence="6 7" key="1">
    <citation type="submission" date="2024-11" db="EMBL/GenBank/DDBJ databases">
        <title>The Natural Products Discovery Center: Release of the First 8490 Sequenced Strains for Exploring Actinobacteria Biosynthetic Diversity.</title>
        <authorList>
            <person name="Kalkreuter E."/>
            <person name="Kautsar S.A."/>
            <person name="Yang D."/>
            <person name="Bader C.D."/>
            <person name="Teijaro C.N."/>
            <person name="Fluegel L."/>
            <person name="Davis C.M."/>
            <person name="Simpson J.R."/>
            <person name="Lauterbach L."/>
            <person name="Steele A.D."/>
            <person name="Gui C."/>
            <person name="Meng S."/>
            <person name="Li G."/>
            <person name="Viehrig K."/>
            <person name="Ye F."/>
            <person name="Su P."/>
            <person name="Kiefer A.F."/>
            <person name="Nichols A."/>
            <person name="Cepeda A.J."/>
            <person name="Yan W."/>
            <person name="Fan B."/>
            <person name="Jiang Y."/>
            <person name="Adhikari A."/>
            <person name="Zheng C.-J."/>
            <person name="Schuster L."/>
            <person name="Cowan T.M."/>
            <person name="Smanski M.J."/>
            <person name="Chevrette M.G."/>
            <person name="De Carvalho L.P.S."/>
            <person name="Shen B."/>
        </authorList>
    </citation>
    <scope>NUCLEOTIDE SEQUENCE [LARGE SCALE GENOMIC DNA]</scope>
    <source>
        <strain evidence="6 7">NPDC020863</strain>
    </source>
</reference>
<dbReference type="InterPro" id="IPR005119">
    <property type="entry name" value="LysR_subst-bd"/>
</dbReference>
<name>A0ABW8LC73_9ACTN</name>
<feature type="domain" description="HTH lysR-type" evidence="5">
    <location>
        <begin position="1"/>
        <end position="58"/>
    </location>
</feature>
<keyword evidence="2" id="KW-0805">Transcription regulation</keyword>
<dbReference type="RefSeq" id="WP_358645577.1">
    <property type="nucleotide sequence ID" value="NZ_JBFACG010000016.1"/>
</dbReference>
<accession>A0ABW8LC73</accession>
<dbReference type="PRINTS" id="PR00039">
    <property type="entry name" value="HTHLYSR"/>
</dbReference>
<evidence type="ECO:0000313" key="7">
    <source>
        <dbReference type="Proteomes" id="UP001620295"/>
    </source>
</evidence>
<dbReference type="InterPro" id="IPR000847">
    <property type="entry name" value="LysR_HTH_N"/>
</dbReference>
<protein>
    <submittedName>
        <fullName evidence="6">LysR family transcriptional regulator</fullName>
    </submittedName>
</protein>
<dbReference type="SUPFAM" id="SSF53850">
    <property type="entry name" value="Periplasmic binding protein-like II"/>
    <property type="match status" value="1"/>
</dbReference>
<organism evidence="6 7">
    <name type="scientific">Streptomyces milbemycinicus</name>
    <dbReference type="NCBI Taxonomy" id="476552"/>
    <lineage>
        <taxon>Bacteria</taxon>
        <taxon>Bacillati</taxon>
        <taxon>Actinomycetota</taxon>
        <taxon>Actinomycetes</taxon>
        <taxon>Kitasatosporales</taxon>
        <taxon>Streptomycetaceae</taxon>
        <taxon>Streptomyces</taxon>
    </lineage>
</organism>
<dbReference type="PANTHER" id="PTHR30419">
    <property type="entry name" value="HTH-TYPE TRANSCRIPTIONAL REGULATOR YBHD"/>
    <property type="match status" value="1"/>
</dbReference>
<dbReference type="InterPro" id="IPR050950">
    <property type="entry name" value="HTH-type_LysR_regulators"/>
</dbReference>
<sequence length="293" mass="30968">MELRQLEYFVAVVEEANFTRAAERLHVAQPGVSAQIKRLEHELGQELLDRSGRSVRPTEVGAAVLPYARAALSAVSGVRLAVEELTGLVRGHVAIGTVTSHNVDLPTLLAEFHEDHPAVEITLTTDSSDGLVDALRGGRLDAAIIAYGTTPPPGLELHIVTQDTIVAAVSRGHELAQRSTIPLDALRDRVLIALPRGAGIRSLLDEACAAAGFTPHIAFEAGTPAVLAELAARGLGIAIVPSGVVRRREDLRALTITRPALRGALAFAWRAEGPVSPAARALIGRARQLIGQA</sequence>
<keyword evidence="7" id="KW-1185">Reference proteome</keyword>
<keyword evidence="4" id="KW-0804">Transcription</keyword>
<dbReference type="Pfam" id="PF03466">
    <property type="entry name" value="LysR_substrate"/>
    <property type="match status" value="1"/>
</dbReference>
<dbReference type="CDD" id="cd08436">
    <property type="entry name" value="PBP2_LTTR_like_3"/>
    <property type="match status" value="1"/>
</dbReference>
<dbReference type="SUPFAM" id="SSF46785">
    <property type="entry name" value="Winged helix' DNA-binding domain"/>
    <property type="match status" value="1"/>
</dbReference>
<dbReference type="Gene3D" id="1.10.10.10">
    <property type="entry name" value="Winged helix-like DNA-binding domain superfamily/Winged helix DNA-binding domain"/>
    <property type="match status" value="1"/>
</dbReference>
<proteinExistence type="inferred from homology"/>
<dbReference type="Gene3D" id="3.40.190.290">
    <property type="match status" value="1"/>
</dbReference>
<evidence type="ECO:0000256" key="4">
    <source>
        <dbReference type="ARBA" id="ARBA00023163"/>
    </source>
</evidence>